<dbReference type="InterPro" id="IPR005526">
    <property type="entry name" value="Septum_form_inhib_MinC_C"/>
</dbReference>
<dbReference type="SUPFAM" id="SSF63848">
    <property type="entry name" value="Cell-division inhibitor MinC, C-terminal domain"/>
    <property type="match status" value="1"/>
</dbReference>
<dbReference type="Proteomes" id="UP000184327">
    <property type="component" value="Unassembled WGS sequence"/>
</dbReference>
<comment type="function">
    <text evidence="5 6">Cell division inhibitor that blocks the formation of polar Z ring septums. Rapidly oscillates between the poles of the cell to destabilize FtsZ filaments that have formed before they mature into polar Z rings. Prevents FtsZ polymerization.</text>
</comment>
<dbReference type="NCBIfam" id="TIGR01222">
    <property type="entry name" value="minC"/>
    <property type="match status" value="1"/>
</dbReference>
<organism evidence="9 10">
    <name type="scientific">Lampropedia hyalina DSM 16112</name>
    <dbReference type="NCBI Taxonomy" id="1122156"/>
    <lineage>
        <taxon>Bacteria</taxon>
        <taxon>Pseudomonadati</taxon>
        <taxon>Pseudomonadota</taxon>
        <taxon>Betaproteobacteria</taxon>
        <taxon>Burkholderiales</taxon>
        <taxon>Comamonadaceae</taxon>
        <taxon>Lampropedia</taxon>
    </lineage>
</organism>
<gene>
    <name evidence="6" type="primary">minC</name>
    <name evidence="9" type="ORF">SAMN02745117_00724</name>
</gene>
<accession>A0A1M4VTM9</accession>
<dbReference type="HAMAP" id="MF_00267">
    <property type="entry name" value="MinC"/>
    <property type="match status" value="1"/>
</dbReference>
<evidence type="ECO:0000313" key="10">
    <source>
        <dbReference type="Proteomes" id="UP000184327"/>
    </source>
</evidence>
<name>A0A1M4VTM9_9BURK</name>
<keyword evidence="3 6" id="KW-0717">Septation</keyword>
<dbReference type="GO" id="GO:0000917">
    <property type="term" value="P:division septum assembly"/>
    <property type="evidence" value="ECO:0007669"/>
    <property type="project" value="UniProtKB-KW"/>
</dbReference>
<proteinExistence type="inferred from homology"/>
<protein>
    <recommendedName>
        <fullName evidence="6">Probable septum site-determining protein MinC</fullName>
    </recommendedName>
</protein>
<reference evidence="9 10" key="1">
    <citation type="submission" date="2016-11" db="EMBL/GenBank/DDBJ databases">
        <authorList>
            <person name="Jaros S."/>
            <person name="Januszkiewicz K."/>
            <person name="Wedrychowicz H."/>
        </authorList>
    </citation>
    <scope>NUCLEOTIDE SEQUENCE [LARGE SCALE GENOMIC DNA]</scope>
    <source>
        <strain evidence="9 10">DSM 16112</strain>
    </source>
</reference>
<dbReference type="RefSeq" id="WP_073354754.1">
    <property type="nucleotide sequence ID" value="NZ_FQUZ01000006.1"/>
</dbReference>
<dbReference type="PANTHER" id="PTHR34108:SF1">
    <property type="entry name" value="SEPTUM SITE-DETERMINING PROTEIN MINC"/>
    <property type="match status" value="1"/>
</dbReference>
<evidence type="ECO:0000256" key="6">
    <source>
        <dbReference type="HAMAP-Rule" id="MF_00267"/>
    </source>
</evidence>
<evidence type="ECO:0000313" key="9">
    <source>
        <dbReference type="EMBL" id="SHE72220.1"/>
    </source>
</evidence>
<evidence type="ECO:0000256" key="4">
    <source>
        <dbReference type="ARBA" id="ARBA00023306"/>
    </source>
</evidence>
<keyword evidence="2 6" id="KW-0132">Cell division</keyword>
<dbReference type="Gene3D" id="3.30.70.260">
    <property type="match status" value="1"/>
</dbReference>
<evidence type="ECO:0000259" key="7">
    <source>
        <dbReference type="Pfam" id="PF03775"/>
    </source>
</evidence>
<keyword evidence="10" id="KW-1185">Reference proteome</keyword>
<dbReference type="InterPro" id="IPR013033">
    <property type="entry name" value="MinC"/>
</dbReference>
<dbReference type="InterPro" id="IPR016098">
    <property type="entry name" value="CAP/MinC_C"/>
</dbReference>
<dbReference type="EMBL" id="FQUZ01000006">
    <property type="protein sequence ID" value="SHE72220.1"/>
    <property type="molecule type" value="Genomic_DNA"/>
</dbReference>
<dbReference type="GO" id="GO:0000902">
    <property type="term" value="P:cell morphogenesis"/>
    <property type="evidence" value="ECO:0007669"/>
    <property type="project" value="InterPro"/>
</dbReference>
<dbReference type="InterPro" id="IPR007874">
    <property type="entry name" value="MinC_N"/>
</dbReference>
<comment type="similarity">
    <text evidence="1 6">Belongs to the MinC family.</text>
</comment>
<dbReference type="GO" id="GO:0051302">
    <property type="term" value="P:regulation of cell division"/>
    <property type="evidence" value="ECO:0007669"/>
    <property type="project" value="InterPro"/>
</dbReference>
<evidence type="ECO:0000259" key="8">
    <source>
        <dbReference type="Pfam" id="PF05209"/>
    </source>
</evidence>
<evidence type="ECO:0000256" key="1">
    <source>
        <dbReference type="ARBA" id="ARBA00006291"/>
    </source>
</evidence>
<dbReference type="GO" id="GO:1901891">
    <property type="term" value="P:regulation of cell septum assembly"/>
    <property type="evidence" value="ECO:0007669"/>
    <property type="project" value="InterPro"/>
</dbReference>
<dbReference type="AlphaFoldDB" id="A0A1M4VTM9"/>
<dbReference type="STRING" id="1122156.SAMN02745117_00724"/>
<dbReference type="Pfam" id="PF05209">
    <property type="entry name" value="MinC_N"/>
    <property type="match status" value="1"/>
</dbReference>
<dbReference type="Gene3D" id="2.160.20.70">
    <property type="match status" value="1"/>
</dbReference>
<dbReference type="InterPro" id="IPR036145">
    <property type="entry name" value="MinC_C_sf"/>
</dbReference>
<feature type="domain" description="Septum formation inhibitor MinC N-terminal" evidence="8">
    <location>
        <begin position="13"/>
        <end position="80"/>
    </location>
</feature>
<dbReference type="PANTHER" id="PTHR34108">
    <property type="entry name" value="SEPTUM SITE-DETERMINING PROTEIN MINC"/>
    <property type="match status" value="1"/>
</dbReference>
<evidence type="ECO:0000256" key="5">
    <source>
        <dbReference type="ARBA" id="ARBA00025606"/>
    </source>
</evidence>
<evidence type="ECO:0000256" key="2">
    <source>
        <dbReference type="ARBA" id="ARBA00022618"/>
    </source>
</evidence>
<evidence type="ECO:0000256" key="3">
    <source>
        <dbReference type="ARBA" id="ARBA00023210"/>
    </source>
</evidence>
<feature type="domain" description="Septum formation inhibitor MinC C-terminal" evidence="7">
    <location>
        <begin position="156"/>
        <end position="256"/>
    </location>
</feature>
<keyword evidence="4 6" id="KW-0131">Cell cycle</keyword>
<comment type="subunit">
    <text evidence="6">Interacts with MinD and FtsZ.</text>
</comment>
<dbReference type="OrthoDB" id="9794530at2"/>
<dbReference type="Pfam" id="PF03775">
    <property type="entry name" value="MinC_C"/>
    <property type="match status" value="1"/>
</dbReference>
<sequence length="262" mass="28030">MSAPTTASIRSIFELKSATLPVVAVLLKSANAYEVAQALQERFADEPEFFDNDAVILDLSAIRELPQIPDFEILKHALVKLQTIPVSVRNASPEQMEAARLAGLSVAPDVGTARPEADADAAVASPVAPEPVVEIREVVREVEVVRESPAPETVLIDRPLRSGQQVYAKGADLIVTAVVNFGAEVIADGHVHVYAPLRGRAIAGARGNANARIFTSCMEAQLVSVAGIYRTAENELPANISGKPTQIRLEGERLLFEPLNLG</sequence>